<evidence type="ECO:0008006" key="4">
    <source>
        <dbReference type="Google" id="ProtNLM"/>
    </source>
</evidence>
<dbReference type="RefSeq" id="WP_404542866.1">
    <property type="nucleotide sequence ID" value="NZ_JADIKL010000020.1"/>
</dbReference>
<feature type="transmembrane region" description="Helical" evidence="1">
    <location>
        <begin position="93"/>
        <end position="115"/>
    </location>
</feature>
<proteinExistence type="predicted"/>
<feature type="transmembrane region" description="Helical" evidence="1">
    <location>
        <begin position="281"/>
        <end position="305"/>
    </location>
</feature>
<dbReference type="EMBL" id="JADIKL010000020">
    <property type="protein sequence ID" value="MFK2932790.1"/>
    <property type="molecule type" value="Genomic_DNA"/>
</dbReference>
<feature type="transmembrane region" description="Helical" evidence="1">
    <location>
        <begin position="340"/>
        <end position="356"/>
    </location>
</feature>
<feature type="transmembrane region" description="Helical" evidence="1">
    <location>
        <begin position="20"/>
        <end position="38"/>
    </location>
</feature>
<gene>
    <name evidence="2" type="ORF">ISP14_18600</name>
</gene>
<protein>
    <recommendedName>
        <fullName evidence="4">Glycosyltransferase RgtA/B/C/D-like domain-containing protein</fullName>
    </recommendedName>
</protein>
<evidence type="ECO:0000313" key="2">
    <source>
        <dbReference type="EMBL" id="MFK2932790.1"/>
    </source>
</evidence>
<evidence type="ECO:0000313" key="3">
    <source>
        <dbReference type="Proteomes" id="UP001620397"/>
    </source>
</evidence>
<dbReference type="Proteomes" id="UP001620397">
    <property type="component" value="Unassembled WGS sequence"/>
</dbReference>
<evidence type="ECO:0000256" key="1">
    <source>
        <dbReference type="SAM" id="Phobius"/>
    </source>
</evidence>
<reference evidence="2 3" key="1">
    <citation type="submission" date="2020-10" db="EMBL/GenBank/DDBJ databases">
        <title>Phylogeny of dyella-like bacteria.</title>
        <authorList>
            <person name="Fu J."/>
        </authorList>
    </citation>
    <scope>NUCLEOTIDE SEQUENCE [LARGE SCALE GENOMIC DNA]</scope>
    <source>
        <strain evidence="2 3">DKC-1</strain>
    </source>
</reference>
<comment type="caution">
    <text evidence="2">The sequence shown here is derived from an EMBL/GenBank/DDBJ whole genome shotgun (WGS) entry which is preliminary data.</text>
</comment>
<keyword evidence="1" id="KW-1133">Transmembrane helix</keyword>
<feature type="transmembrane region" description="Helical" evidence="1">
    <location>
        <begin position="368"/>
        <end position="389"/>
    </location>
</feature>
<feature type="transmembrane region" description="Helical" evidence="1">
    <location>
        <begin position="122"/>
        <end position="141"/>
    </location>
</feature>
<organism evidence="2 3">
    <name type="scientific">Dyella agri</name>
    <dbReference type="NCBI Taxonomy" id="1926869"/>
    <lineage>
        <taxon>Bacteria</taxon>
        <taxon>Pseudomonadati</taxon>
        <taxon>Pseudomonadota</taxon>
        <taxon>Gammaproteobacteria</taxon>
        <taxon>Lysobacterales</taxon>
        <taxon>Rhodanobacteraceae</taxon>
        <taxon>Dyella</taxon>
    </lineage>
</organism>
<name>A0ABW8KLC3_9GAMM</name>
<keyword evidence="1" id="KW-0472">Membrane</keyword>
<feature type="transmembrane region" description="Helical" evidence="1">
    <location>
        <begin position="190"/>
        <end position="207"/>
    </location>
</feature>
<keyword evidence="3" id="KW-1185">Reference proteome</keyword>
<keyword evidence="1" id="KW-0812">Transmembrane</keyword>
<feature type="transmembrane region" description="Helical" evidence="1">
    <location>
        <begin position="219"/>
        <end position="236"/>
    </location>
</feature>
<sequence length="534" mass="59224">MMTPSRHFSDDMSQRLDRRIICAAMLLAVAASLARFLLEAHLGFNLWDEGYLWYGVQRVLHGEVPIRDFVSYDPGRYYWAAGALWLFHGHGTVAVRAATELFSTLGVVAAVWLVLRGSTGNGLMRLGLCAVAVVLCLLWMVPWWKGYDAAISIILVASLARVLARPSPVRFLVHGVVIGLAAVFGRNHGFYGVVACLLATPALMLSADSPAWRRCVPAWLAGVAIGFSPILLGLVLDHQFAAMFWESIHFLLFEYRGTNLPLPVPWPWTVPGDGALTQALLARWVTGGMFLLLPLFCVVGAAVIAHRLRRYRRIVHPEFAACVATAIPYLNVAFSRADVSHLAQAIFPLLIGVLILPTRGLGRVLLRWLGLPLLAVASLLIALPLHPWYQARTQSDWRVVDVQGDALRMSDTAAVPLEVVEGLSHRYVPSGGTLLAAPVWPGAYVLLGIRSPVQEIYPLFPRSDHFQMQEIGRLQQARPALVLIYDIGVDGREDLRYADTHPLIWSYLQTHYRQVESPRELPELKVYIPKPSID</sequence>
<accession>A0ABW8KLC3</accession>